<sequence length="96" mass="10538">MTTTLTRNPLRTSLSMTQGHDFDQPLPADHERQPFGYLFADWQPGTADEVAAELGHYDVEEQIWVTPSGDITMGVYTKTRTAGANCGDCVTDDVCA</sequence>
<proteinExistence type="predicted"/>
<dbReference type="Proteomes" id="UP000601223">
    <property type="component" value="Unassembled WGS sequence"/>
</dbReference>
<reference evidence="2 3" key="1">
    <citation type="submission" date="2021-01" db="EMBL/GenBank/DDBJ databases">
        <title>Whole genome shotgun sequence of Catellatospora bangladeshensis NBRC 107357.</title>
        <authorList>
            <person name="Komaki H."/>
            <person name="Tamura T."/>
        </authorList>
    </citation>
    <scope>NUCLEOTIDE SEQUENCE [LARGE SCALE GENOMIC DNA]</scope>
    <source>
        <strain evidence="2 3">NBRC 107357</strain>
    </source>
</reference>
<name>A0A8J3JNV0_9ACTN</name>
<evidence type="ECO:0000256" key="1">
    <source>
        <dbReference type="SAM" id="MobiDB-lite"/>
    </source>
</evidence>
<protein>
    <submittedName>
        <fullName evidence="2">Uncharacterized protein</fullName>
    </submittedName>
</protein>
<gene>
    <name evidence="2" type="ORF">Cba03nite_54760</name>
</gene>
<organism evidence="2 3">
    <name type="scientific">Catellatospora bangladeshensis</name>
    <dbReference type="NCBI Taxonomy" id="310355"/>
    <lineage>
        <taxon>Bacteria</taxon>
        <taxon>Bacillati</taxon>
        <taxon>Actinomycetota</taxon>
        <taxon>Actinomycetes</taxon>
        <taxon>Micromonosporales</taxon>
        <taxon>Micromonosporaceae</taxon>
        <taxon>Catellatospora</taxon>
    </lineage>
</organism>
<accession>A0A8J3JNV0</accession>
<keyword evidence="3" id="KW-1185">Reference proteome</keyword>
<evidence type="ECO:0000313" key="3">
    <source>
        <dbReference type="Proteomes" id="UP000601223"/>
    </source>
</evidence>
<dbReference type="RefSeq" id="WP_239126037.1">
    <property type="nucleotide sequence ID" value="NZ_BONF01000033.1"/>
</dbReference>
<feature type="compositionally biased region" description="Polar residues" evidence="1">
    <location>
        <begin position="1"/>
        <end position="18"/>
    </location>
</feature>
<dbReference type="EMBL" id="BONF01000033">
    <property type="protein sequence ID" value="GIF84127.1"/>
    <property type="molecule type" value="Genomic_DNA"/>
</dbReference>
<evidence type="ECO:0000313" key="2">
    <source>
        <dbReference type="EMBL" id="GIF84127.1"/>
    </source>
</evidence>
<feature type="region of interest" description="Disordered" evidence="1">
    <location>
        <begin position="1"/>
        <end position="27"/>
    </location>
</feature>
<comment type="caution">
    <text evidence="2">The sequence shown here is derived from an EMBL/GenBank/DDBJ whole genome shotgun (WGS) entry which is preliminary data.</text>
</comment>
<dbReference type="AlphaFoldDB" id="A0A8J3JNV0"/>